<dbReference type="AlphaFoldDB" id="M0NEA4"/>
<protein>
    <submittedName>
        <fullName evidence="3">SagB-type dehydrogenase domain protein</fullName>
    </submittedName>
</protein>
<accession>M0NEA4</accession>
<proteinExistence type="predicted"/>
<gene>
    <name evidence="3" type="ORF">C450_01594</name>
</gene>
<keyword evidence="4" id="KW-1185">Reference proteome</keyword>
<dbReference type="Gene3D" id="3.40.109.10">
    <property type="entry name" value="NADH Oxidase"/>
    <property type="match status" value="2"/>
</dbReference>
<reference evidence="3 4" key="1">
    <citation type="journal article" date="2014" name="PLoS Genet.">
        <title>Phylogenetically driven sequencing of extremely halophilic archaea reveals strategies for static and dynamic osmo-response.</title>
        <authorList>
            <person name="Becker E.A."/>
            <person name="Seitzer P.M."/>
            <person name="Tritt A."/>
            <person name="Larsen D."/>
            <person name="Krusor M."/>
            <person name="Yao A.I."/>
            <person name="Wu D."/>
            <person name="Madern D."/>
            <person name="Eisen J.A."/>
            <person name="Darling A.E."/>
            <person name="Facciotti M.T."/>
        </authorList>
    </citation>
    <scope>NUCLEOTIDE SEQUENCE [LARGE SCALE GENOMIC DNA]</scope>
    <source>
        <strain evidence="3 4">DSM 8989</strain>
    </source>
</reference>
<feature type="region of interest" description="Disordered" evidence="1">
    <location>
        <begin position="304"/>
        <end position="365"/>
    </location>
</feature>
<dbReference type="NCBIfam" id="TIGR03605">
    <property type="entry name" value="antibiot_sagB"/>
    <property type="match status" value="1"/>
</dbReference>
<dbReference type="RefSeq" id="WP_005039170.1">
    <property type="nucleotide sequence ID" value="NZ_AOME01000013.1"/>
</dbReference>
<dbReference type="OrthoDB" id="10206at2157"/>
<dbReference type="InterPro" id="IPR052544">
    <property type="entry name" value="Bacteriocin_Proc_Enz"/>
</dbReference>
<dbReference type="SUPFAM" id="SSF55469">
    <property type="entry name" value="FMN-dependent nitroreductase-like"/>
    <property type="match status" value="2"/>
</dbReference>
<dbReference type="InterPro" id="IPR000415">
    <property type="entry name" value="Nitroreductase-like"/>
</dbReference>
<dbReference type="PATRIC" id="fig|1227456.3.peg.334"/>
<evidence type="ECO:0000259" key="2">
    <source>
        <dbReference type="Pfam" id="PF00881"/>
    </source>
</evidence>
<feature type="domain" description="Nitroreductase" evidence="2">
    <location>
        <begin position="108"/>
        <end position="251"/>
    </location>
</feature>
<dbReference type="EMBL" id="AOME01000013">
    <property type="protein sequence ID" value="EMA55419.1"/>
    <property type="molecule type" value="Genomic_DNA"/>
</dbReference>
<organism evidence="3 4">
    <name type="scientific">Halococcus salifodinae DSM 8989</name>
    <dbReference type="NCBI Taxonomy" id="1227456"/>
    <lineage>
        <taxon>Archaea</taxon>
        <taxon>Methanobacteriati</taxon>
        <taxon>Methanobacteriota</taxon>
        <taxon>Stenosarchaea group</taxon>
        <taxon>Halobacteria</taxon>
        <taxon>Halobacteriales</taxon>
        <taxon>Halococcaceae</taxon>
        <taxon>Halococcus</taxon>
    </lineage>
</organism>
<dbReference type="STRING" id="1227456.C450_01594"/>
<dbReference type="CDD" id="cd02142">
    <property type="entry name" value="McbC_SagB-like_oxidoreductase"/>
    <property type="match status" value="1"/>
</dbReference>
<feature type="region of interest" description="Disordered" evidence="1">
    <location>
        <begin position="1"/>
        <end position="54"/>
    </location>
</feature>
<evidence type="ECO:0000256" key="1">
    <source>
        <dbReference type="SAM" id="MobiDB-lite"/>
    </source>
</evidence>
<dbReference type="InterPro" id="IPR020051">
    <property type="entry name" value="SagB-type_dehydrogenase"/>
</dbReference>
<evidence type="ECO:0000313" key="4">
    <source>
        <dbReference type="Proteomes" id="UP000011625"/>
    </source>
</evidence>
<sequence length="546" mass="59221">MVDAREYHERTKHSPRELRADDFELDFANRPRPSKEYVDLPRRSLGTVSTPPETPALQAIATATAEPNETPDGDTDPIDLTTLCHYAAGVTKTLEVRGETATFRAAACTGKLYHVDLYAITGDLDGSDGADGIDAGVYHYDPDTDEFHVLREGDYRGVLADAAGDYRGIADAPVTIVATSEWWRNAWKYRNRTYRHAFWDSGTILANLLAVAHASGHRAEVVTGFADDSVARLLGLDPDDEAPLELVAVGRDDSEADARTVEPIDPIDPATELASDPVDYPLLADVWRASRLSDGETVVEWRERFAGDDGSTPFGTHPPGDSEGREASLKQSARSAGDGDRIALDPVDEDTASSRPIENTIGRRGSLREYSHEPISSRKFATVLDRALGGVPLDCFGDSEDSGPDEPAEPSTLVDCYCLVHAVEGVPTGAYQYHPAENVLERIGDTDRETAGHLALDQSVVGDAAANVYLLADVEAIVEQVGNRGYRLAQLAAGIRLGRLYLATYAHRTLGGRGFTFYDDRVTEHLSPRAANQTPMTLFALGEPAE</sequence>
<dbReference type="Proteomes" id="UP000011625">
    <property type="component" value="Unassembled WGS sequence"/>
</dbReference>
<evidence type="ECO:0000313" key="3">
    <source>
        <dbReference type="EMBL" id="EMA55419.1"/>
    </source>
</evidence>
<dbReference type="Pfam" id="PF00881">
    <property type="entry name" value="Nitroreductase"/>
    <property type="match status" value="1"/>
</dbReference>
<dbReference type="GO" id="GO:0016491">
    <property type="term" value="F:oxidoreductase activity"/>
    <property type="evidence" value="ECO:0007669"/>
    <property type="project" value="InterPro"/>
</dbReference>
<feature type="compositionally biased region" description="Basic and acidic residues" evidence="1">
    <location>
        <begin position="1"/>
        <end position="42"/>
    </location>
</feature>
<dbReference type="PANTHER" id="PTHR43745:SF2">
    <property type="entry name" value="NITROREDUCTASE MJ1384-RELATED"/>
    <property type="match status" value="1"/>
</dbReference>
<comment type="caution">
    <text evidence="3">The sequence shown here is derived from an EMBL/GenBank/DDBJ whole genome shotgun (WGS) entry which is preliminary data.</text>
</comment>
<name>M0NEA4_9EURY</name>
<dbReference type="PANTHER" id="PTHR43745">
    <property type="entry name" value="NITROREDUCTASE MJ1384-RELATED"/>
    <property type="match status" value="1"/>
</dbReference>
<dbReference type="InterPro" id="IPR029479">
    <property type="entry name" value="Nitroreductase"/>
</dbReference>